<gene>
    <name evidence="23" type="ORF">NKR23_g8210</name>
</gene>
<dbReference type="Pfam" id="PF02037">
    <property type="entry name" value="SAP"/>
    <property type="match status" value="1"/>
</dbReference>
<evidence type="ECO:0000256" key="3">
    <source>
        <dbReference type="ARBA" id="ARBA00005240"/>
    </source>
</evidence>
<dbReference type="GO" id="GO:0006310">
    <property type="term" value="P:DNA recombination"/>
    <property type="evidence" value="ECO:0007669"/>
    <property type="project" value="UniProtKB-KW"/>
</dbReference>
<evidence type="ECO:0000256" key="10">
    <source>
        <dbReference type="ARBA" id="ARBA00022806"/>
    </source>
</evidence>
<feature type="compositionally biased region" description="Basic and acidic residues" evidence="21">
    <location>
        <begin position="559"/>
        <end position="569"/>
    </location>
</feature>
<dbReference type="SUPFAM" id="SSF53300">
    <property type="entry name" value="vWA-like"/>
    <property type="match status" value="1"/>
</dbReference>
<dbReference type="InterPro" id="IPR016194">
    <property type="entry name" value="SPOC-like_C_dom_sf"/>
</dbReference>
<organism evidence="23 24">
    <name type="scientific">Pleurostoma richardsiae</name>
    <dbReference type="NCBI Taxonomy" id="41990"/>
    <lineage>
        <taxon>Eukaryota</taxon>
        <taxon>Fungi</taxon>
        <taxon>Dikarya</taxon>
        <taxon>Ascomycota</taxon>
        <taxon>Pezizomycotina</taxon>
        <taxon>Sordariomycetes</taxon>
        <taxon>Sordariomycetidae</taxon>
        <taxon>Calosphaeriales</taxon>
        <taxon>Pleurostomataceae</taxon>
        <taxon>Pleurostoma</taxon>
    </lineage>
</organism>
<proteinExistence type="inferred from homology"/>
<feature type="region of interest" description="Disordered" evidence="21">
    <location>
        <begin position="38"/>
        <end position="57"/>
    </location>
</feature>
<dbReference type="Proteomes" id="UP001174694">
    <property type="component" value="Unassembled WGS sequence"/>
</dbReference>
<dbReference type="InterPro" id="IPR006164">
    <property type="entry name" value="DNA_bd_Ku70/Ku80"/>
</dbReference>
<evidence type="ECO:0000256" key="18">
    <source>
        <dbReference type="ARBA" id="ARBA00031811"/>
    </source>
</evidence>
<evidence type="ECO:0000256" key="1">
    <source>
        <dbReference type="ARBA" id="ARBA00004123"/>
    </source>
</evidence>
<evidence type="ECO:0000256" key="7">
    <source>
        <dbReference type="ARBA" id="ARBA00022741"/>
    </source>
</evidence>
<dbReference type="InterPro" id="IPR036465">
    <property type="entry name" value="vWFA_dom_sf"/>
</dbReference>
<keyword evidence="7" id="KW-0547">Nucleotide-binding</keyword>
<keyword evidence="16" id="KW-0539">Nucleus</keyword>
<keyword evidence="15" id="KW-0234">DNA repair</keyword>
<dbReference type="SUPFAM" id="SSF100939">
    <property type="entry name" value="SPOC domain-like"/>
    <property type="match status" value="1"/>
</dbReference>
<keyword evidence="9" id="KW-0378">Hydrolase</keyword>
<dbReference type="Pfam" id="PF02735">
    <property type="entry name" value="Ku"/>
    <property type="match status" value="1"/>
</dbReference>
<comment type="caution">
    <text evidence="23">The sequence shown here is derived from an EMBL/GenBank/DDBJ whole genome shotgun (WGS) entry which is preliminary data.</text>
</comment>
<dbReference type="InterPro" id="IPR047087">
    <property type="entry name" value="KU70_core_dom"/>
</dbReference>
<dbReference type="EMBL" id="JANBVO010000028">
    <property type="protein sequence ID" value="KAJ9138823.1"/>
    <property type="molecule type" value="Genomic_DNA"/>
</dbReference>
<evidence type="ECO:0000256" key="20">
    <source>
        <dbReference type="PIRSR" id="PIRSR003033-1"/>
    </source>
</evidence>
<evidence type="ECO:0000256" key="19">
    <source>
        <dbReference type="ARBA" id="ARBA00047995"/>
    </source>
</evidence>
<evidence type="ECO:0000313" key="23">
    <source>
        <dbReference type="EMBL" id="KAJ9138823.1"/>
    </source>
</evidence>
<dbReference type="InterPro" id="IPR003034">
    <property type="entry name" value="SAP_dom"/>
</dbReference>
<sequence>MADRDDEYRRDGEEDADEEIDETDYKAQKDAVLFAIDVSESMLEQPPKSESKKADRDSALTAALKTAYQLMQQRIIAQPRDMMGVLLFGTEKSKFRDESSGSGYPHCYLLTDLDVPSAEDVKALKSLAEEEEDPDEILTPGKEPVSMANVLFCANRVFTTNAPNFGSRRLFIITDNDDPQSGDKSAHSTAAIRAKDLFDLGVTIELFPITQPGGDFSLEKFYSDIIYRDPVEEAGTSNEIKAARSGDGLTLLSSLISNISSKQTPKRAYFSNLPFEIAPGLTVSVNGYIVLHRQTIARSCYVYLEGERAQIASGETTKVEPESTKSVEKSEIKKAYKFGGEFVHFSPEELKDLKNFKYKGLRIIGFKSRSLLPPWASIKPSTFIFPSEVDYVGSSRVFSALWQKLIKSNKMAIAWAITRVNANPLLVAILPSKGQTDETSGTPFLPAGLWLYPLPFVDDLRDLDSIKPKQVHRASNDLIDQTRVIVQNLQLPKAIYNPSKYPNPALQWHYKILQALALQEEVPEVPEDATQPRFKAINSRVGGYQAEWDEAVTREAEHLRRERAIKREAEDDGEDDRPAKRTKPASSKMSANGMSTAQLKLAVDQGTISKMTVNDLKQVMTSKGLSVAGRKAELVERLEQWVEEQ</sequence>
<dbReference type="Pfam" id="PF03731">
    <property type="entry name" value="Ku_N"/>
    <property type="match status" value="1"/>
</dbReference>
<dbReference type="CDD" id="cd01458">
    <property type="entry name" value="vWA_ku"/>
    <property type="match status" value="1"/>
</dbReference>
<dbReference type="Gene3D" id="2.40.290.10">
    <property type="match status" value="1"/>
</dbReference>
<feature type="compositionally biased region" description="Basic and acidic residues" evidence="21">
    <location>
        <begin position="47"/>
        <end position="57"/>
    </location>
</feature>
<dbReference type="CDD" id="cd00788">
    <property type="entry name" value="KU70"/>
    <property type="match status" value="1"/>
</dbReference>
<comment type="similarity">
    <text evidence="3">Belongs to the ku70 family.</text>
</comment>
<evidence type="ECO:0000256" key="8">
    <source>
        <dbReference type="ARBA" id="ARBA00022763"/>
    </source>
</evidence>
<dbReference type="GO" id="GO:0003684">
    <property type="term" value="F:damaged DNA binding"/>
    <property type="evidence" value="ECO:0007669"/>
    <property type="project" value="InterPro"/>
</dbReference>
<dbReference type="AlphaFoldDB" id="A0AA38R6M0"/>
<comment type="subcellular location">
    <subcellularLocation>
        <location evidence="2">Chromosome</location>
        <location evidence="2">Telomere</location>
    </subcellularLocation>
    <subcellularLocation>
        <location evidence="1">Nucleus</location>
    </subcellularLocation>
</comment>
<dbReference type="Gene3D" id="1.10.1600.10">
    <property type="match status" value="1"/>
</dbReference>
<keyword evidence="11" id="KW-0067">ATP-binding</keyword>
<dbReference type="InterPro" id="IPR005160">
    <property type="entry name" value="Ku_C"/>
</dbReference>
<dbReference type="Pfam" id="PF03730">
    <property type="entry name" value="Ku_C"/>
    <property type="match status" value="1"/>
</dbReference>
<evidence type="ECO:0000256" key="4">
    <source>
        <dbReference type="ARBA" id="ARBA00012551"/>
    </source>
</evidence>
<evidence type="ECO:0000256" key="2">
    <source>
        <dbReference type="ARBA" id="ARBA00004574"/>
    </source>
</evidence>
<dbReference type="GO" id="GO:0016787">
    <property type="term" value="F:hydrolase activity"/>
    <property type="evidence" value="ECO:0007669"/>
    <property type="project" value="UniProtKB-KW"/>
</dbReference>
<keyword evidence="6" id="KW-0158">Chromosome</keyword>
<feature type="compositionally biased region" description="Basic and acidic residues" evidence="21">
    <location>
        <begin position="1"/>
        <end position="12"/>
    </location>
</feature>
<dbReference type="InterPro" id="IPR006165">
    <property type="entry name" value="Ku70"/>
</dbReference>
<dbReference type="SMART" id="SM00513">
    <property type="entry name" value="SAP"/>
    <property type="match status" value="1"/>
</dbReference>
<evidence type="ECO:0000256" key="14">
    <source>
        <dbReference type="ARBA" id="ARBA00023172"/>
    </source>
</evidence>
<evidence type="ECO:0000313" key="24">
    <source>
        <dbReference type="Proteomes" id="UP001174694"/>
    </source>
</evidence>
<dbReference type="GO" id="GO:0005524">
    <property type="term" value="F:ATP binding"/>
    <property type="evidence" value="ECO:0007669"/>
    <property type="project" value="UniProtKB-KW"/>
</dbReference>
<evidence type="ECO:0000256" key="6">
    <source>
        <dbReference type="ARBA" id="ARBA00022454"/>
    </source>
</evidence>
<dbReference type="GO" id="GO:0000723">
    <property type="term" value="P:telomere maintenance"/>
    <property type="evidence" value="ECO:0007669"/>
    <property type="project" value="InterPro"/>
</dbReference>
<comment type="catalytic activity">
    <reaction evidence="19">
        <text>ATP + H2O = ADP + phosphate + H(+)</text>
        <dbReference type="Rhea" id="RHEA:13065"/>
        <dbReference type="ChEBI" id="CHEBI:15377"/>
        <dbReference type="ChEBI" id="CHEBI:15378"/>
        <dbReference type="ChEBI" id="CHEBI:30616"/>
        <dbReference type="ChEBI" id="CHEBI:43474"/>
        <dbReference type="ChEBI" id="CHEBI:456216"/>
        <dbReference type="EC" id="3.6.4.12"/>
    </reaction>
</comment>
<reference evidence="23" key="1">
    <citation type="submission" date="2022-07" db="EMBL/GenBank/DDBJ databases">
        <title>Fungi with potential for degradation of polypropylene.</title>
        <authorList>
            <person name="Gostincar C."/>
        </authorList>
    </citation>
    <scope>NUCLEOTIDE SEQUENCE</scope>
    <source>
        <strain evidence="23">EXF-13308</strain>
    </source>
</reference>
<feature type="active site" description="Schiff-base intermediate with DNA; for 5'-deoxyribose-5-phosphate lyase activity" evidence="20">
    <location>
        <position position="26"/>
    </location>
</feature>
<dbReference type="GO" id="GO:0000781">
    <property type="term" value="C:chromosome, telomeric region"/>
    <property type="evidence" value="ECO:0007669"/>
    <property type="project" value="UniProtKB-SubCell"/>
</dbReference>
<keyword evidence="24" id="KW-1185">Reference proteome</keyword>
<keyword evidence="10 23" id="KW-0347">Helicase</keyword>
<dbReference type="GO" id="GO:0043564">
    <property type="term" value="C:Ku70:Ku80 complex"/>
    <property type="evidence" value="ECO:0007669"/>
    <property type="project" value="InterPro"/>
</dbReference>
<dbReference type="GO" id="GO:0003690">
    <property type="term" value="F:double-stranded DNA binding"/>
    <property type="evidence" value="ECO:0007669"/>
    <property type="project" value="TreeGrafter"/>
</dbReference>
<evidence type="ECO:0000256" key="9">
    <source>
        <dbReference type="ARBA" id="ARBA00022801"/>
    </source>
</evidence>
<keyword evidence="14" id="KW-0233">DNA recombination</keyword>
<evidence type="ECO:0000256" key="13">
    <source>
        <dbReference type="ARBA" id="ARBA00023125"/>
    </source>
</evidence>
<name>A0AA38R6M0_9PEZI</name>
<evidence type="ECO:0000256" key="15">
    <source>
        <dbReference type="ARBA" id="ARBA00023204"/>
    </source>
</evidence>
<dbReference type="SUPFAM" id="SSF68906">
    <property type="entry name" value="SAP domain"/>
    <property type="match status" value="1"/>
</dbReference>
<dbReference type="Gene3D" id="1.10.720.30">
    <property type="entry name" value="SAP domain"/>
    <property type="match status" value="1"/>
</dbReference>
<protein>
    <recommendedName>
        <fullName evidence="5">ATP-dependent DNA helicase II subunit 1</fullName>
        <ecNumber evidence="4">3.6.4.12</ecNumber>
    </recommendedName>
    <alternativeName>
        <fullName evidence="18">ATP-dependent DNA helicase II subunit Ku70</fullName>
    </alternativeName>
</protein>
<dbReference type="PIRSF" id="PIRSF003033">
    <property type="entry name" value="Ku70"/>
    <property type="match status" value="1"/>
</dbReference>
<dbReference type="GO" id="GO:0042162">
    <property type="term" value="F:telomeric DNA binding"/>
    <property type="evidence" value="ECO:0007669"/>
    <property type="project" value="InterPro"/>
</dbReference>
<evidence type="ECO:0000259" key="22">
    <source>
        <dbReference type="PROSITE" id="PS50800"/>
    </source>
</evidence>
<dbReference type="SMART" id="SM00559">
    <property type="entry name" value="Ku78"/>
    <property type="match status" value="1"/>
</dbReference>
<keyword evidence="12" id="KW-0779">Telomere</keyword>
<dbReference type="Gene3D" id="4.10.970.10">
    <property type="entry name" value="Ku70, bridge and pillars"/>
    <property type="match status" value="1"/>
</dbReference>
<dbReference type="GO" id="GO:0006303">
    <property type="term" value="P:double-strand break repair via nonhomologous end joining"/>
    <property type="evidence" value="ECO:0007669"/>
    <property type="project" value="InterPro"/>
</dbReference>
<feature type="region of interest" description="Disordered" evidence="21">
    <location>
        <begin position="559"/>
        <end position="594"/>
    </location>
</feature>
<evidence type="ECO:0000256" key="5">
    <source>
        <dbReference type="ARBA" id="ARBA00021796"/>
    </source>
</evidence>
<dbReference type="PROSITE" id="PS50800">
    <property type="entry name" value="SAP"/>
    <property type="match status" value="1"/>
</dbReference>
<dbReference type="InterPro" id="IPR027388">
    <property type="entry name" value="Ku70_bridge/pillars_dom_sf"/>
</dbReference>
<evidence type="ECO:0000256" key="11">
    <source>
        <dbReference type="ARBA" id="ARBA00022840"/>
    </source>
</evidence>
<comment type="function">
    <text evidence="17">Single-stranded DNA-dependent ATP-dependent helicase. Involved in non-homologous end joining (NHEJ) DNA double strand break repair. DNA-binding is sequence-independent but has a high affinity to nicks in double-stranded DNA and to the ends of duplex DNA. Binds to naturally occurring chromosomal ends, and therefore provides chromosomal end protection. Required also for telomere recombination to repair telomeric ends in the absence of telomerase. KU70, of the KU70/KU80 heterodimer, binds to the stem loop of TLC1, the RNA component of telomerase. Involved in telomere maintenance. Interacts with telomeric repeats and subtelomeric sequences thereby controlling telomere length and protecting against subtelomeric rearrangement. Maintains telomeric chromatin, which is involved in silencing the expression of genes located at the telomere. Required for mating-type switching.</text>
</comment>
<accession>A0AA38R6M0</accession>
<feature type="domain" description="SAP" evidence="22">
    <location>
        <begin position="608"/>
        <end position="642"/>
    </location>
</feature>
<feature type="compositionally biased region" description="Polar residues" evidence="21">
    <location>
        <begin position="584"/>
        <end position="594"/>
    </location>
</feature>
<evidence type="ECO:0000256" key="12">
    <source>
        <dbReference type="ARBA" id="ARBA00022895"/>
    </source>
</evidence>
<dbReference type="InterPro" id="IPR005161">
    <property type="entry name" value="Ku_N"/>
</dbReference>
<keyword evidence="8" id="KW-0227">DNA damage</keyword>
<dbReference type="PANTHER" id="PTHR12604:SF2">
    <property type="entry name" value="X-RAY REPAIR CROSS-COMPLEMENTING PROTEIN 6"/>
    <property type="match status" value="1"/>
</dbReference>
<feature type="region of interest" description="Disordered" evidence="21">
    <location>
        <begin position="1"/>
        <end position="26"/>
    </location>
</feature>
<evidence type="ECO:0000256" key="21">
    <source>
        <dbReference type="SAM" id="MobiDB-lite"/>
    </source>
</evidence>
<keyword evidence="13" id="KW-0238">DNA-binding</keyword>
<dbReference type="FunFam" id="3.40.50.410:FF:000071">
    <property type="entry name" value="ATP-dependent DNA helicase II subunit 1"/>
    <property type="match status" value="1"/>
</dbReference>
<dbReference type="PANTHER" id="PTHR12604">
    <property type="entry name" value="KU AUTOANTIGEN DNA HELICASE"/>
    <property type="match status" value="1"/>
</dbReference>
<dbReference type="NCBIfam" id="TIGR00578">
    <property type="entry name" value="ku70"/>
    <property type="match status" value="1"/>
</dbReference>
<feature type="compositionally biased region" description="Acidic residues" evidence="21">
    <location>
        <begin position="13"/>
        <end position="22"/>
    </location>
</feature>
<evidence type="ECO:0000256" key="17">
    <source>
        <dbReference type="ARBA" id="ARBA00024890"/>
    </source>
</evidence>
<dbReference type="Gene3D" id="3.40.50.410">
    <property type="entry name" value="von Willebrand factor, type A domain"/>
    <property type="match status" value="1"/>
</dbReference>
<dbReference type="GO" id="GO:0003678">
    <property type="term" value="F:DNA helicase activity"/>
    <property type="evidence" value="ECO:0007669"/>
    <property type="project" value="UniProtKB-EC"/>
</dbReference>
<evidence type="ECO:0000256" key="16">
    <source>
        <dbReference type="ARBA" id="ARBA00023242"/>
    </source>
</evidence>
<dbReference type="InterPro" id="IPR036361">
    <property type="entry name" value="SAP_dom_sf"/>
</dbReference>
<dbReference type="EC" id="3.6.4.12" evidence="4"/>